<reference evidence="3 4" key="1">
    <citation type="submission" date="2021-11" db="EMBL/GenBank/DDBJ databases">
        <authorList>
            <person name="Lee D.-H."/>
            <person name="Kim S.-B."/>
        </authorList>
    </citation>
    <scope>NUCLEOTIDE SEQUENCE [LARGE SCALE GENOMIC DNA]</scope>
    <source>
        <strain evidence="3 4">KCTC 52223</strain>
    </source>
</reference>
<dbReference type="PANTHER" id="PTHR40269:SF1">
    <property type="entry name" value="OUTER MEMBRANE PROTEIN"/>
    <property type="match status" value="1"/>
</dbReference>
<sequence>MQRRSLMTALGAVLAASVARGAFAQDATKPSFTPEQLDQMLAPIALYPDAVLAQTLMAASYPLEVVEAARWAKANPSLKGDAAVAAVKDKSWDVSVKSLTAFPQILAQLSDNLDWMQKVGDAMIAQEQDVADSIQRLRARAADAGNLQSGKEQTVTAQGSGSDRTIVIAPTNPEVIYVPAYNPNTVYGTWPYPAYPPTYYPPPPGYGYGSALLRGLMFGVGIAAAGAIFGGWNWGRGNSYVNVNVNRAVNIDRNFNVANINNGRWQHEPVHRKGVAYRDPATRQRFNQTRPGAEQRQEFRGRLENRPATGQANARPNLPNAGGQHANLPNRAGGGAAQRPNVTNRAASGQHPNFQNNAGAPRGGGAIRGVDNGQRTNREAARGRAQQSRAATHTSGGGARGGGGGAGAARAGGGERGGRR</sequence>
<evidence type="ECO:0000256" key="2">
    <source>
        <dbReference type="SAM" id="SignalP"/>
    </source>
</evidence>
<keyword evidence="4" id="KW-1185">Reference proteome</keyword>
<dbReference type="Pfam" id="PF11737">
    <property type="entry name" value="DUF3300"/>
    <property type="match status" value="1"/>
</dbReference>
<dbReference type="PANTHER" id="PTHR40269">
    <property type="entry name" value="OUTER MEMBRANE PROTEIN-RELATED"/>
    <property type="match status" value="1"/>
</dbReference>
<keyword evidence="2" id="KW-0732">Signal</keyword>
<dbReference type="EMBL" id="JAJISD010000017">
    <property type="protein sequence ID" value="MCC8432686.1"/>
    <property type="molecule type" value="Genomic_DNA"/>
</dbReference>
<evidence type="ECO:0000256" key="1">
    <source>
        <dbReference type="SAM" id="MobiDB-lite"/>
    </source>
</evidence>
<dbReference type="RefSeq" id="WP_230554105.1">
    <property type="nucleotide sequence ID" value="NZ_JAJISD010000017.1"/>
</dbReference>
<protein>
    <submittedName>
        <fullName evidence="3">DUF3300 domain-containing protein</fullName>
    </submittedName>
</protein>
<feature type="compositionally biased region" description="Basic and acidic residues" evidence="1">
    <location>
        <begin position="293"/>
        <end position="305"/>
    </location>
</feature>
<feature type="compositionally biased region" description="Gly residues" evidence="1">
    <location>
        <begin position="395"/>
        <end position="420"/>
    </location>
</feature>
<feature type="signal peptide" evidence="2">
    <location>
        <begin position="1"/>
        <end position="24"/>
    </location>
</feature>
<gene>
    <name evidence="3" type="ORF">LJ725_27250</name>
</gene>
<accession>A0ABS8L2W0</accession>
<dbReference type="InterPro" id="IPR021728">
    <property type="entry name" value="DUF3300"/>
</dbReference>
<feature type="region of interest" description="Disordered" evidence="1">
    <location>
        <begin position="276"/>
        <end position="420"/>
    </location>
</feature>
<dbReference type="Proteomes" id="UP001198862">
    <property type="component" value="Unassembled WGS sequence"/>
</dbReference>
<organism evidence="3 4">
    <name type="scientific">Reyranella aquatilis</name>
    <dbReference type="NCBI Taxonomy" id="2035356"/>
    <lineage>
        <taxon>Bacteria</taxon>
        <taxon>Pseudomonadati</taxon>
        <taxon>Pseudomonadota</taxon>
        <taxon>Alphaproteobacteria</taxon>
        <taxon>Hyphomicrobiales</taxon>
        <taxon>Reyranellaceae</taxon>
        <taxon>Reyranella</taxon>
    </lineage>
</organism>
<evidence type="ECO:0000313" key="3">
    <source>
        <dbReference type="EMBL" id="MCC8432686.1"/>
    </source>
</evidence>
<feature type="compositionally biased region" description="Polar residues" evidence="1">
    <location>
        <begin position="340"/>
        <end position="357"/>
    </location>
</feature>
<comment type="caution">
    <text evidence="3">The sequence shown here is derived from an EMBL/GenBank/DDBJ whole genome shotgun (WGS) entry which is preliminary data.</text>
</comment>
<feature type="chain" id="PRO_5046505030" evidence="2">
    <location>
        <begin position="25"/>
        <end position="420"/>
    </location>
</feature>
<name>A0ABS8L2W0_9HYPH</name>
<evidence type="ECO:0000313" key="4">
    <source>
        <dbReference type="Proteomes" id="UP001198862"/>
    </source>
</evidence>
<proteinExistence type="predicted"/>